<dbReference type="SMART" id="SM00644">
    <property type="entry name" value="Ami_2"/>
    <property type="match status" value="1"/>
</dbReference>
<evidence type="ECO:0000313" key="3">
    <source>
        <dbReference type="Proteomes" id="UP001501747"/>
    </source>
</evidence>
<reference evidence="3" key="1">
    <citation type="journal article" date="2019" name="Int. J. Syst. Evol. Microbiol.">
        <title>The Global Catalogue of Microorganisms (GCM) 10K type strain sequencing project: providing services to taxonomists for standard genome sequencing and annotation.</title>
        <authorList>
            <consortium name="The Broad Institute Genomics Platform"/>
            <consortium name="The Broad Institute Genome Sequencing Center for Infectious Disease"/>
            <person name="Wu L."/>
            <person name="Ma J."/>
        </authorList>
    </citation>
    <scope>NUCLEOTIDE SEQUENCE [LARGE SCALE GENOMIC DNA]</scope>
    <source>
        <strain evidence="3">JCM 17342</strain>
    </source>
</reference>
<dbReference type="Gene3D" id="3.40.80.10">
    <property type="entry name" value="Peptidoglycan recognition protein-like"/>
    <property type="match status" value="1"/>
</dbReference>
<evidence type="ECO:0000259" key="1">
    <source>
        <dbReference type="SMART" id="SM00644"/>
    </source>
</evidence>
<dbReference type="InterPro" id="IPR036505">
    <property type="entry name" value="Amidase/PGRP_sf"/>
</dbReference>
<keyword evidence="3" id="KW-1185">Reference proteome</keyword>
<dbReference type="Proteomes" id="UP001501747">
    <property type="component" value="Unassembled WGS sequence"/>
</dbReference>
<dbReference type="SUPFAM" id="SSF55846">
    <property type="entry name" value="N-acetylmuramoyl-L-alanine amidase-like"/>
    <property type="match status" value="1"/>
</dbReference>
<comment type="caution">
    <text evidence="2">The sequence shown here is derived from an EMBL/GenBank/DDBJ whole genome shotgun (WGS) entry which is preliminary data.</text>
</comment>
<sequence>MPNLTWMADVLRDAGLRVEEVDGWRSRGAGTMRDVRGVLLHHTVGPPTGNMPSLGALLRGTSRVPPPLANLGLARDGTWFTVSAGVANHAGDGAWPGLPTNNGNPHLIGVEAESTGEASGDWTAEQLESYPRGVAALLKHLDLPAERAIAHKEWALPKGRKIDPAGWPGDINGFRDSVRAYMEDDMPLSDQDIFRIWDFKAHELNNPETVHSAAVWLVGANMAAWQSAGAQKEIAGLRAAVEKLAEAVGAAQGVSADDLKKAISEAIAQSAPVAPGTGEG</sequence>
<dbReference type="InterPro" id="IPR002502">
    <property type="entry name" value="Amidase_domain"/>
</dbReference>
<name>A0ABP7S2G5_9PSEU</name>
<protein>
    <recommendedName>
        <fullName evidence="1">N-acetylmuramoyl-L-alanine amidase domain-containing protein</fullName>
    </recommendedName>
</protein>
<gene>
    <name evidence="2" type="ORF">GCM10022247_29080</name>
</gene>
<evidence type="ECO:0000313" key="2">
    <source>
        <dbReference type="EMBL" id="GAA4005675.1"/>
    </source>
</evidence>
<proteinExistence type="predicted"/>
<dbReference type="Pfam" id="PF01510">
    <property type="entry name" value="Amidase_2"/>
    <property type="match status" value="1"/>
</dbReference>
<accession>A0ABP7S2G5</accession>
<organism evidence="2 3">
    <name type="scientific">Allokutzneria multivorans</name>
    <dbReference type="NCBI Taxonomy" id="1142134"/>
    <lineage>
        <taxon>Bacteria</taxon>
        <taxon>Bacillati</taxon>
        <taxon>Actinomycetota</taxon>
        <taxon>Actinomycetes</taxon>
        <taxon>Pseudonocardiales</taxon>
        <taxon>Pseudonocardiaceae</taxon>
        <taxon>Allokutzneria</taxon>
    </lineage>
</organism>
<dbReference type="EMBL" id="BAABAL010000008">
    <property type="protein sequence ID" value="GAA4005675.1"/>
    <property type="molecule type" value="Genomic_DNA"/>
</dbReference>
<feature type="domain" description="N-acetylmuramoyl-L-alanine amidase" evidence="1">
    <location>
        <begin position="24"/>
        <end position="165"/>
    </location>
</feature>